<evidence type="ECO:0000313" key="8">
    <source>
        <dbReference type="Proteomes" id="UP000000689"/>
    </source>
</evidence>
<evidence type="ECO:0000256" key="4">
    <source>
        <dbReference type="ARBA" id="ARBA00023136"/>
    </source>
</evidence>
<proteinExistence type="predicted"/>
<feature type="transmembrane region" description="Helical" evidence="6">
    <location>
        <begin position="415"/>
        <end position="435"/>
    </location>
</feature>
<feature type="transmembrane region" description="Helical" evidence="6">
    <location>
        <begin position="313"/>
        <end position="334"/>
    </location>
</feature>
<dbReference type="InterPro" id="IPR050598">
    <property type="entry name" value="AminoAcid_Transporter"/>
</dbReference>
<dbReference type="STRING" id="1071378.G0WEI1"/>
<feature type="transmembrane region" description="Helical" evidence="6">
    <location>
        <begin position="112"/>
        <end position="139"/>
    </location>
</feature>
<dbReference type="HOGENOM" id="CLU_013661_4_0_1"/>
<dbReference type="Pfam" id="PF13520">
    <property type="entry name" value="AA_permease_2"/>
    <property type="match status" value="1"/>
</dbReference>
<evidence type="ECO:0000256" key="6">
    <source>
        <dbReference type="SAM" id="Phobius"/>
    </source>
</evidence>
<dbReference type="PANTHER" id="PTHR11785:SF382">
    <property type="entry name" value="LOW-AFFINITY METHIONINE PERMEASE"/>
    <property type="match status" value="1"/>
</dbReference>
<evidence type="ECO:0000256" key="5">
    <source>
        <dbReference type="SAM" id="MobiDB-lite"/>
    </source>
</evidence>
<evidence type="ECO:0000256" key="3">
    <source>
        <dbReference type="ARBA" id="ARBA00022989"/>
    </source>
</evidence>
<feature type="transmembrane region" description="Helical" evidence="6">
    <location>
        <begin position="366"/>
        <end position="385"/>
    </location>
</feature>
<evidence type="ECO:0000256" key="2">
    <source>
        <dbReference type="ARBA" id="ARBA00022692"/>
    </source>
</evidence>
<dbReference type="InterPro" id="IPR002293">
    <property type="entry name" value="AA/rel_permease1"/>
</dbReference>
<feature type="transmembrane region" description="Helical" evidence="6">
    <location>
        <begin position="160"/>
        <end position="187"/>
    </location>
</feature>
<feature type="transmembrane region" description="Helical" evidence="6">
    <location>
        <begin position="484"/>
        <end position="502"/>
    </location>
</feature>
<dbReference type="GO" id="GO:0015191">
    <property type="term" value="F:L-methionine transmembrane transporter activity"/>
    <property type="evidence" value="ECO:0007669"/>
    <property type="project" value="EnsemblFungi"/>
</dbReference>
<comment type="subcellular location">
    <subcellularLocation>
        <location evidence="1">Membrane</location>
        <topology evidence="1">Multi-pass membrane protein</topology>
    </subcellularLocation>
</comment>
<feature type="transmembrane region" description="Helical" evidence="6">
    <location>
        <begin position="199"/>
        <end position="220"/>
    </location>
</feature>
<accession>G0WEI1</accession>
<dbReference type="PANTHER" id="PTHR11785">
    <property type="entry name" value="AMINO ACID TRANSPORTER"/>
    <property type="match status" value="1"/>
</dbReference>
<feature type="transmembrane region" description="Helical" evidence="6">
    <location>
        <begin position="447"/>
        <end position="464"/>
    </location>
</feature>
<feature type="transmembrane region" description="Helical" evidence="6">
    <location>
        <begin position="232"/>
        <end position="253"/>
    </location>
</feature>
<name>G0WEI1_NAUDC</name>
<dbReference type="KEGG" id="ndi:NDAI_0H00180"/>
<dbReference type="AlphaFoldDB" id="G0WEI1"/>
<organism evidence="7 8">
    <name type="scientific">Naumovozyma dairenensis (strain ATCC 10597 / BCRC 20456 / CBS 421 / NBRC 0211 / NRRL Y-12639)</name>
    <name type="common">Saccharomyces dairenensis</name>
    <dbReference type="NCBI Taxonomy" id="1071378"/>
    <lineage>
        <taxon>Eukaryota</taxon>
        <taxon>Fungi</taxon>
        <taxon>Dikarya</taxon>
        <taxon>Ascomycota</taxon>
        <taxon>Saccharomycotina</taxon>
        <taxon>Saccharomycetes</taxon>
        <taxon>Saccharomycetales</taxon>
        <taxon>Saccharomycetaceae</taxon>
        <taxon>Naumovozyma</taxon>
    </lineage>
</organism>
<reference evidence="7 8" key="1">
    <citation type="journal article" date="2011" name="Proc. Natl. Acad. Sci. U.S.A.">
        <title>Evolutionary erosion of yeast sex chromosomes by mating-type switching accidents.</title>
        <authorList>
            <person name="Gordon J.L."/>
            <person name="Armisen D."/>
            <person name="Proux-Wera E."/>
            <person name="Oheigeartaigh S.S."/>
            <person name="Byrne K.P."/>
            <person name="Wolfe K.H."/>
        </authorList>
    </citation>
    <scope>NUCLEOTIDE SEQUENCE [LARGE SCALE GENOMIC DNA]</scope>
    <source>
        <strain evidence="8">ATCC 10597 / BCRC 20456 / CBS 421 / NBRC 0211 / NRRL Y-12639</strain>
    </source>
</reference>
<dbReference type="OMA" id="AIVFGKY"/>
<feature type="transmembrane region" description="Helical" evidence="6">
    <location>
        <begin position="522"/>
        <end position="542"/>
    </location>
</feature>
<feature type="transmembrane region" description="Helical" evidence="6">
    <location>
        <begin position="273"/>
        <end position="292"/>
    </location>
</feature>
<dbReference type="OrthoDB" id="5982228at2759"/>
<dbReference type="eggNOG" id="KOG1287">
    <property type="taxonomic scope" value="Eukaryota"/>
</dbReference>
<dbReference type="GO" id="GO:0016020">
    <property type="term" value="C:membrane"/>
    <property type="evidence" value="ECO:0007669"/>
    <property type="project" value="UniProtKB-SubCell"/>
</dbReference>
<evidence type="ECO:0000313" key="7">
    <source>
        <dbReference type="EMBL" id="CCD26192.1"/>
    </source>
</evidence>
<feature type="transmembrane region" description="Helical" evidence="6">
    <location>
        <begin position="78"/>
        <end position="100"/>
    </location>
</feature>
<gene>
    <name evidence="7" type="primary">NDAI0H00180</name>
    <name evidence="7" type="ordered locus">NDAI_0H00180</name>
</gene>
<evidence type="ECO:0000256" key="1">
    <source>
        <dbReference type="ARBA" id="ARBA00004141"/>
    </source>
</evidence>
<dbReference type="RefSeq" id="XP_003671435.1">
    <property type="nucleotide sequence ID" value="XM_003671387.1"/>
</dbReference>
<feature type="region of interest" description="Disordered" evidence="5">
    <location>
        <begin position="1"/>
        <end position="27"/>
    </location>
</feature>
<dbReference type="GO" id="GO:1903692">
    <property type="term" value="P:methionine import across plasma membrane"/>
    <property type="evidence" value="ECO:0007669"/>
    <property type="project" value="EnsemblFungi"/>
</dbReference>
<dbReference type="Proteomes" id="UP000000689">
    <property type="component" value="Chromosome 8"/>
</dbReference>
<dbReference type="EMBL" id="HE580274">
    <property type="protein sequence ID" value="CCD26192.1"/>
    <property type="molecule type" value="Genomic_DNA"/>
</dbReference>
<keyword evidence="2 6" id="KW-0812">Transmembrane</keyword>
<dbReference type="PIRSF" id="PIRSF006060">
    <property type="entry name" value="AA_transporter"/>
    <property type="match status" value="1"/>
</dbReference>
<evidence type="ECO:0008006" key="9">
    <source>
        <dbReference type="Google" id="ProtNLM"/>
    </source>
</evidence>
<sequence length="568" mass="63414">MPDSITESLLPNENRMGSRSCSTDSSSVEDLEVGKHYTLEYGSTSPSGSFSSLDTVTAFETRQSIQKNTIDVPQGRHLGVFSTMILFISRILGSGIFSVPSAMYVNCGGNTLLYFLIWSLTAIFVILWIIFISGIWCLVTKYRGKKNFLEQTYDRPRLMMGVTFGIYTVLSGMSLSSAIVFGKYILYALGFDHHIAESYWCKLISIFIVIAAVLTHGLSIKRGVQIQNALGSMKLILIMLMYCTGLYALLFYSPSESYNTAWNSSWTSFQDKNMISTSSIAAAFISSFFCFSGWDSVHAVTSEIKNPTRTLKIAGPLSLFVCLICYLLMNVAYLKLLTYEEIKNAGPLVGQVLYTKLFGAELGGRLVSLSIALSSVSNMLVVIYGTSRMNQEVFKEGYLPYSKLFLKEIYGNPTFPAILVCGGLTAIWILILPSQGPSFDYLISMEGWGNQVFLLLIAIGLFIYRYRHRNDDAEDKPTIKASPIGVLGIILVSSYMVIAPFIGDQSNNSVGFLPPYQVTSLLIISLCFFVWLVRFSILPWLFNYTLKPKLLFLKDGLLVTQWVKKYSY</sequence>
<protein>
    <recommendedName>
        <fullName evidence="9">Amino acid permease/ SLC12A domain-containing protein</fullName>
    </recommendedName>
</protein>
<keyword evidence="4 6" id="KW-0472">Membrane</keyword>
<keyword evidence="8" id="KW-1185">Reference proteome</keyword>
<dbReference type="Gene3D" id="1.20.1740.10">
    <property type="entry name" value="Amino acid/polyamine transporter I"/>
    <property type="match status" value="1"/>
</dbReference>
<keyword evidence="3 6" id="KW-1133">Transmembrane helix</keyword>
<dbReference type="GeneID" id="11495723"/>